<name>K1YIU6_9BACT</name>
<accession>K1YIU6</accession>
<gene>
    <name evidence="1" type="ORF">ACD_80C00086G0002</name>
</gene>
<proteinExistence type="predicted"/>
<reference evidence="1" key="1">
    <citation type="journal article" date="2012" name="Science">
        <title>Fermentation, hydrogen, and sulfur metabolism in multiple uncultivated bacterial phyla.</title>
        <authorList>
            <person name="Wrighton K.C."/>
            <person name="Thomas B.C."/>
            <person name="Sharon I."/>
            <person name="Miller C.S."/>
            <person name="Castelle C.J."/>
            <person name="VerBerkmoes N.C."/>
            <person name="Wilkins M.J."/>
            <person name="Hettich R.L."/>
            <person name="Lipton M.S."/>
            <person name="Williams K.H."/>
            <person name="Long P.E."/>
            <person name="Banfield J.F."/>
        </authorList>
    </citation>
    <scope>NUCLEOTIDE SEQUENCE [LARGE SCALE GENOMIC DNA]</scope>
</reference>
<dbReference type="AlphaFoldDB" id="K1YIU6"/>
<dbReference type="EMBL" id="AMFJ01036093">
    <property type="protein sequence ID" value="EKD25304.1"/>
    <property type="molecule type" value="Genomic_DNA"/>
</dbReference>
<evidence type="ECO:0000313" key="1">
    <source>
        <dbReference type="EMBL" id="EKD25304.1"/>
    </source>
</evidence>
<comment type="caution">
    <text evidence="1">The sequence shown here is derived from an EMBL/GenBank/DDBJ whole genome shotgun (WGS) entry which is preliminary data.</text>
</comment>
<sequence>MRKLQKQIPPSHQPKKDLIENVQNNKNIIQTDKETETIMAFASNLDNEGMKSLWKKYWYTASDIDSIAPEEKDPILYETMKELNQKYGNPKITIKRLGWRNRNDYLWSFYKKTIYINQKDTTDQEKESIIEVRLAELSHSKQFQKGHMTLRMIKDMIMLIKAGWNGRKLYEKKWSIEYEAHKIIQPELINEFIEMYISKIDTTDIQQVIKAKNIFSIYEYNKKQIDTLNKNLQFIIREEKKNKKNETKK</sequence>
<organism evidence="1">
    <name type="scientific">uncultured bacterium</name>
    <name type="common">gcode 4</name>
    <dbReference type="NCBI Taxonomy" id="1234023"/>
    <lineage>
        <taxon>Bacteria</taxon>
        <taxon>environmental samples</taxon>
    </lineage>
</organism>
<protein>
    <submittedName>
        <fullName evidence="1">Uncharacterized protein</fullName>
    </submittedName>
</protein>